<feature type="domain" description="N-acetyltransferase" evidence="1">
    <location>
        <begin position="3"/>
        <end position="158"/>
    </location>
</feature>
<dbReference type="InterPro" id="IPR000182">
    <property type="entry name" value="GNAT_dom"/>
</dbReference>
<organism evidence="2 3">
    <name type="scientific">Allokutzneria oryzae</name>
    <dbReference type="NCBI Taxonomy" id="1378989"/>
    <lineage>
        <taxon>Bacteria</taxon>
        <taxon>Bacillati</taxon>
        <taxon>Actinomycetota</taxon>
        <taxon>Actinomycetes</taxon>
        <taxon>Pseudonocardiales</taxon>
        <taxon>Pseudonocardiaceae</taxon>
        <taxon>Allokutzneria</taxon>
    </lineage>
</organism>
<dbReference type="PROSITE" id="PS51186">
    <property type="entry name" value="GNAT"/>
    <property type="match status" value="1"/>
</dbReference>
<evidence type="ECO:0000259" key="1">
    <source>
        <dbReference type="PROSITE" id="PS51186"/>
    </source>
</evidence>
<sequence length="158" mass="17017">MNPEIVVATKADIPDLILSASRLFAEDGGRRDPFMDTGWPAREGAAYYGQLVDSADCLCLLARNDQVEGHLTGRIATSALRPGAVVAVLESMHVAAEHRRRGIGSALVERFFEWAGGHSANEFSVTAYASNEAALALYRKHGFAPFEVTLTRGSSPAR</sequence>
<proteinExistence type="predicted"/>
<dbReference type="Gene3D" id="3.40.630.30">
    <property type="match status" value="1"/>
</dbReference>
<evidence type="ECO:0000313" key="2">
    <source>
        <dbReference type="EMBL" id="MFB9907051.1"/>
    </source>
</evidence>
<dbReference type="Pfam" id="PF00583">
    <property type="entry name" value="Acetyltransf_1"/>
    <property type="match status" value="1"/>
</dbReference>
<dbReference type="EMBL" id="JBHLZU010000019">
    <property type="protein sequence ID" value="MFB9907051.1"/>
    <property type="molecule type" value="Genomic_DNA"/>
</dbReference>
<dbReference type="RefSeq" id="WP_377856483.1">
    <property type="nucleotide sequence ID" value="NZ_JBHLZU010000019.1"/>
</dbReference>
<comment type="caution">
    <text evidence="2">The sequence shown here is derived from an EMBL/GenBank/DDBJ whole genome shotgun (WGS) entry which is preliminary data.</text>
</comment>
<dbReference type="Proteomes" id="UP001589693">
    <property type="component" value="Unassembled WGS sequence"/>
</dbReference>
<reference evidence="2 3" key="1">
    <citation type="submission" date="2024-09" db="EMBL/GenBank/DDBJ databases">
        <authorList>
            <person name="Sun Q."/>
            <person name="Mori K."/>
        </authorList>
    </citation>
    <scope>NUCLEOTIDE SEQUENCE [LARGE SCALE GENOMIC DNA]</scope>
    <source>
        <strain evidence="2 3">TBRC 7907</strain>
    </source>
</reference>
<protein>
    <submittedName>
        <fullName evidence="2">GNAT family N-acetyltransferase</fullName>
    </submittedName>
</protein>
<dbReference type="SUPFAM" id="SSF55729">
    <property type="entry name" value="Acyl-CoA N-acyltransferases (Nat)"/>
    <property type="match status" value="1"/>
</dbReference>
<dbReference type="CDD" id="cd04301">
    <property type="entry name" value="NAT_SF"/>
    <property type="match status" value="1"/>
</dbReference>
<keyword evidence="3" id="KW-1185">Reference proteome</keyword>
<gene>
    <name evidence="2" type="ORF">ACFFQA_24215</name>
</gene>
<name>A0ABV6A550_9PSEU</name>
<dbReference type="InterPro" id="IPR016181">
    <property type="entry name" value="Acyl_CoA_acyltransferase"/>
</dbReference>
<dbReference type="PANTHER" id="PTHR43072">
    <property type="entry name" value="N-ACETYLTRANSFERASE"/>
    <property type="match status" value="1"/>
</dbReference>
<evidence type="ECO:0000313" key="3">
    <source>
        <dbReference type="Proteomes" id="UP001589693"/>
    </source>
</evidence>
<dbReference type="PANTHER" id="PTHR43072:SF60">
    <property type="entry name" value="L-2,4-DIAMINOBUTYRIC ACID ACETYLTRANSFERASE"/>
    <property type="match status" value="1"/>
</dbReference>
<accession>A0ABV6A550</accession>